<keyword evidence="4 7" id="KW-0472">Membrane</keyword>
<feature type="transmembrane region" description="Helical" evidence="7">
    <location>
        <begin position="227"/>
        <end position="246"/>
    </location>
</feature>
<feature type="compositionally biased region" description="Low complexity" evidence="6">
    <location>
        <begin position="308"/>
        <end position="322"/>
    </location>
</feature>
<accession>A0ABR4EQ91</accession>
<dbReference type="EMBL" id="JBAWTH010000036">
    <property type="protein sequence ID" value="KAL2284598.1"/>
    <property type="molecule type" value="Genomic_DNA"/>
</dbReference>
<dbReference type="PANTHER" id="PTHR33048">
    <property type="entry name" value="PTH11-LIKE INTEGRAL MEMBRANE PROTEIN (AFU_ORTHOLOGUE AFUA_5G11245)"/>
    <property type="match status" value="1"/>
</dbReference>
<evidence type="ECO:0000259" key="8">
    <source>
        <dbReference type="Pfam" id="PF20684"/>
    </source>
</evidence>
<evidence type="ECO:0000256" key="5">
    <source>
        <dbReference type="ARBA" id="ARBA00038359"/>
    </source>
</evidence>
<comment type="similarity">
    <text evidence="5">Belongs to the SAT4 family.</text>
</comment>
<evidence type="ECO:0000256" key="7">
    <source>
        <dbReference type="SAM" id="Phobius"/>
    </source>
</evidence>
<evidence type="ECO:0000313" key="10">
    <source>
        <dbReference type="Proteomes" id="UP001600888"/>
    </source>
</evidence>
<evidence type="ECO:0000256" key="6">
    <source>
        <dbReference type="SAM" id="MobiDB-lite"/>
    </source>
</evidence>
<feature type="transmembrane region" description="Helical" evidence="7">
    <location>
        <begin position="110"/>
        <end position="135"/>
    </location>
</feature>
<sequence length="363" mass="40731">MFALATIFFIIRMIVKYLRFTPWGADDTWLAIGFTLMIPLICLIQFMIPQGLGLEIWVLHEDQITTFLKLLLAVQEHYILIIAIIKASILAFFLRIFPDQRFKRVIWCTLVVDLLLGFLCFLLGIVQRVPTWLIWEGWKSKEPLGVVLDLNNLGLAHGGMNVVLDAWMLVLPFTQLYRLNHPLRKKLGIFAMFSVGTFLTIVGAIRVHNLSTFATSQNITNDVLEGVIWSCIEVCVGVVVACMPHMRQLFREATRKLMRPARPLASIERTGRLYWRQPRARRDDSVESATAVGSQGAGAAPVDKSWHSSTTQSAYTTTTCTSDRQPSSFASDATTRFGSVGQVLDETAGSRLKTPGEKPESRG</sequence>
<proteinExistence type="inferred from homology"/>
<feature type="compositionally biased region" description="Polar residues" evidence="6">
    <location>
        <begin position="323"/>
        <end position="337"/>
    </location>
</feature>
<keyword evidence="2 7" id="KW-0812">Transmembrane</keyword>
<dbReference type="InterPro" id="IPR049326">
    <property type="entry name" value="Rhodopsin_dom_fungi"/>
</dbReference>
<dbReference type="PANTHER" id="PTHR33048:SF143">
    <property type="entry name" value="EXTRACELLULAR MEMBRANE PROTEIN CFEM DOMAIN-CONTAINING PROTEIN-RELATED"/>
    <property type="match status" value="1"/>
</dbReference>
<feature type="region of interest" description="Disordered" evidence="6">
    <location>
        <begin position="278"/>
        <end position="363"/>
    </location>
</feature>
<gene>
    <name evidence="9" type="ORF">FJTKL_08945</name>
</gene>
<feature type="transmembrane region" description="Helical" evidence="7">
    <location>
        <begin position="155"/>
        <end position="177"/>
    </location>
</feature>
<feature type="transmembrane region" description="Helical" evidence="7">
    <location>
        <begin position="189"/>
        <end position="207"/>
    </location>
</feature>
<comment type="subcellular location">
    <subcellularLocation>
        <location evidence="1">Membrane</location>
        <topology evidence="1">Multi-pass membrane protein</topology>
    </subcellularLocation>
</comment>
<comment type="caution">
    <text evidence="9">The sequence shown here is derived from an EMBL/GenBank/DDBJ whole genome shotgun (WGS) entry which is preliminary data.</text>
</comment>
<keyword evidence="10" id="KW-1185">Reference proteome</keyword>
<dbReference type="Proteomes" id="UP001600888">
    <property type="component" value="Unassembled WGS sequence"/>
</dbReference>
<evidence type="ECO:0000256" key="2">
    <source>
        <dbReference type="ARBA" id="ARBA00022692"/>
    </source>
</evidence>
<dbReference type="InterPro" id="IPR052337">
    <property type="entry name" value="SAT4-like"/>
</dbReference>
<protein>
    <recommendedName>
        <fullName evidence="8">Rhodopsin domain-containing protein</fullName>
    </recommendedName>
</protein>
<reference evidence="9 10" key="1">
    <citation type="submission" date="2024-03" db="EMBL/GenBank/DDBJ databases">
        <title>A high-quality draft genome sequence of Diaporthe vaccinii, a causative agent of upright dieback and viscid rot disease in cranberry plants.</title>
        <authorList>
            <person name="Sarrasin M."/>
            <person name="Lang B.F."/>
            <person name="Burger G."/>
        </authorList>
    </citation>
    <scope>NUCLEOTIDE SEQUENCE [LARGE SCALE GENOMIC DNA]</scope>
    <source>
        <strain evidence="9 10">IS7</strain>
    </source>
</reference>
<feature type="compositionally biased region" description="Basic and acidic residues" evidence="6">
    <location>
        <begin position="354"/>
        <end position="363"/>
    </location>
</feature>
<organism evidence="9 10">
    <name type="scientific">Diaporthe vaccinii</name>
    <dbReference type="NCBI Taxonomy" id="105482"/>
    <lineage>
        <taxon>Eukaryota</taxon>
        <taxon>Fungi</taxon>
        <taxon>Dikarya</taxon>
        <taxon>Ascomycota</taxon>
        <taxon>Pezizomycotina</taxon>
        <taxon>Sordariomycetes</taxon>
        <taxon>Sordariomycetidae</taxon>
        <taxon>Diaporthales</taxon>
        <taxon>Diaporthaceae</taxon>
        <taxon>Diaporthe</taxon>
        <taxon>Diaporthe eres species complex</taxon>
    </lineage>
</organism>
<keyword evidence="3 7" id="KW-1133">Transmembrane helix</keyword>
<feature type="transmembrane region" description="Helical" evidence="7">
    <location>
        <begin position="78"/>
        <end position="98"/>
    </location>
</feature>
<feature type="domain" description="Rhodopsin" evidence="8">
    <location>
        <begin position="11"/>
        <end position="251"/>
    </location>
</feature>
<evidence type="ECO:0000313" key="9">
    <source>
        <dbReference type="EMBL" id="KAL2284598.1"/>
    </source>
</evidence>
<evidence type="ECO:0000256" key="3">
    <source>
        <dbReference type="ARBA" id="ARBA00022989"/>
    </source>
</evidence>
<evidence type="ECO:0000256" key="4">
    <source>
        <dbReference type="ARBA" id="ARBA00023136"/>
    </source>
</evidence>
<name>A0ABR4EQ91_9PEZI</name>
<dbReference type="Pfam" id="PF20684">
    <property type="entry name" value="Fung_rhodopsin"/>
    <property type="match status" value="1"/>
</dbReference>
<feature type="transmembrane region" description="Helical" evidence="7">
    <location>
        <begin position="29"/>
        <end position="48"/>
    </location>
</feature>
<evidence type="ECO:0000256" key="1">
    <source>
        <dbReference type="ARBA" id="ARBA00004141"/>
    </source>
</evidence>